<dbReference type="GO" id="GO:0004519">
    <property type="term" value="F:endonuclease activity"/>
    <property type="evidence" value="ECO:0007669"/>
    <property type="project" value="UniProtKB-KW"/>
</dbReference>
<gene>
    <name evidence="3" type="ORF">SAMN04488563_1873</name>
</gene>
<reference evidence="4" key="1">
    <citation type="submission" date="2016-10" db="EMBL/GenBank/DDBJ databases">
        <authorList>
            <person name="Varghese N."/>
            <person name="Submissions S."/>
        </authorList>
    </citation>
    <scope>NUCLEOTIDE SEQUENCE [LARGE SCALE GENOMIC DNA]</scope>
    <source>
        <strain evidence="4">DSM 45079</strain>
    </source>
</reference>
<dbReference type="Pfam" id="PF03372">
    <property type="entry name" value="Exo_endo_phos"/>
    <property type="match status" value="1"/>
</dbReference>
<protein>
    <submittedName>
        <fullName evidence="3">Metal-dependent hydrolase, endonuclease/exonuclease/phosphatase family</fullName>
    </submittedName>
</protein>
<evidence type="ECO:0000313" key="4">
    <source>
        <dbReference type="Proteomes" id="UP000182977"/>
    </source>
</evidence>
<dbReference type="STRING" id="419479.SAMN04488563_1873"/>
<sequence length="283" mass="30900">MRILRTAVPAALAVLGLMAGTAQPASSADPSPRDRPLTVMSFNIHHGVGTDNLLNLQRVADVIKTEGIDVVGLQEVDRHWGDRSDFVDQAEWLADELDMHVVYGANLDLDPAQPGEPRRQYGTAILSERPIREWDNTFLPKYEGHEQRGLLRARINVRGVWVTVYNTHLQHNDANERLEQVAAIEELMGRPDESVVLLGDLNAVPSSPEIRELVDDLVDTWEAAGVGDGNTYPAEDPNARIDYVLTSGDVIARTAAVVSTDASDHLPVKAEVLLPGSRVGLGS</sequence>
<dbReference type="PANTHER" id="PTHR14859:SF15">
    <property type="entry name" value="ENDONUCLEASE_EXONUCLEASE_PHOSPHATASE DOMAIN-CONTAINING PROTEIN"/>
    <property type="match status" value="1"/>
</dbReference>
<dbReference type="Proteomes" id="UP000182977">
    <property type="component" value="Chromosome I"/>
</dbReference>
<dbReference type="EMBL" id="LT629791">
    <property type="protein sequence ID" value="SDU45635.1"/>
    <property type="molecule type" value="Genomic_DNA"/>
</dbReference>
<dbReference type="PANTHER" id="PTHR14859">
    <property type="entry name" value="CALCOFLUOR WHITE HYPERSENSITIVE PROTEIN PRECURSOR"/>
    <property type="match status" value="1"/>
</dbReference>
<name>A0A1H2INV2_9ACTN</name>
<dbReference type="Gene3D" id="3.60.10.10">
    <property type="entry name" value="Endonuclease/exonuclease/phosphatase"/>
    <property type="match status" value="1"/>
</dbReference>
<dbReference type="OrthoDB" id="155529at2"/>
<evidence type="ECO:0000313" key="3">
    <source>
        <dbReference type="EMBL" id="SDU45635.1"/>
    </source>
</evidence>
<dbReference type="GO" id="GO:0016020">
    <property type="term" value="C:membrane"/>
    <property type="evidence" value="ECO:0007669"/>
    <property type="project" value="GOC"/>
</dbReference>
<keyword evidence="3" id="KW-0269">Exonuclease</keyword>
<keyword evidence="3" id="KW-0378">Hydrolase</keyword>
<dbReference type="AlphaFoldDB" id="A0A1H2INV2"/>
<feature type="signal peptide" evidence="1">
    <location>
        <begin position="1"/>
        <end position="27"/>
    </location>
</feature>
<dbReference type="GO" id="GO:0006506">
    <property type="term" value="P:GPI anchor biosynthetic process"/>
    <property type="evidence" value="ECO:0007669"/>
    <property type="project" value="TreeGrafter"/>
</dbReference>
<keyword evidence="1" id="KW-0732">Signal</keyword>
<proteinExistence type="predicted"/>
<organism evidence="3 4">
    <name type="scientific">Jiangella alkaliphila</name>
    <dbReference type="NCBI Taxonomy" id="419479"/>
    <lineage>
        <taxon>Bacteria</taxon>
        <taxon>Bacillati</taxon>
        <taxon>Actinomycetota</taxon>
        <taxon>Actinomycetes</taxon>
        <taxon>Jiangellales</taxon>
        <taxon>Jiangellaceae</taxon>
        <taxon>Jiangella</taxon>
    </lineage>
</organism>
<keyword evidence="3" id="KW-0255">Endonuclease</keyword>
<keyword evidence="4" id="KW-1185">Reference proteome</keyword>
<evidence type="ECO:0000256" key="1">
    <source>
        <dbReference type="SAM" id="SignalP"/>
    </source>
</evidence>
<accession>A0A1H2INV2</accession>
<dbReference type="InterPro" id="IPR036691">
    <property type="entry name" value="Endo/exonu/phosph_ase_sf"/>
</dbReference>
<dbReference type="GO" id="GO:0004527">
    <property type="term" value="F:exonuclease activity"/>
    <property type="evidence" value="ECO:0007669"/>
    <property type="project" value="UniProtKB-KW"/>
</dbReference>
<feature type="domain" description="Endonuclease/exonuclease/phosphatase" evidence="2">
    <location>
        <begin position="40"/>
        <end position="265"/>
    </location>
</feature>
<dbReference type="InterPro" id="IPR005135">
    <property type="entry name" value="Endo/exonuclease/phosphatase"/>
</dbReference>
<keyword evidence="3" id="KW-0540">Nuclease</keyword>
<evidence type="ECO:0000259" key="2">
    <source>
        <dbReference type="Pfam" id="PF03372"/>
    </source>
</evidence>
<dbReference type="SUPFAM" id="SSF56219">
    <property type="entry name" value="DNase I-like"/>
    <property type="match status" value="1"/>
</dbReference>
<feature type="chain" id="PRO_5009276833" evidence="1">
    <location>
        <begin position="28"/>
        <end position="283"/>
    </location>
</feature>
<dbReference type="InterPro" id="IPR051916">
    <property type="entry name" value="GPI-anchor_lipid_remodeler"/>
</dbReference>